<dbReference type="Gene3D" id="2.60.40.1730">
    <property type="entry name" value="tricorn interacting facor f3 domain"/>
    <property type="match status" value="1"/>
</dbReference>
<dbReference type="Proteomes" id="UP000006094">
    <property type="component" value="Chromosome"/>
</dbReference>
<dbReference type="GO" id="GO:0008270">
    <property type="term" value="F:zinc ion binding"/>
    <property type="evidence" value="ECO:0007669"/>
    <property type="project" value="InterPro"/>
</dbReference>
<evidence type="ECO:0000313" key="3">
    <source>
        <dbReference type="Proteomes" id="UP000006094"/>
    </source>
</evidence>
<protein>
    <submittedName>
        <fullName evidence="2">Peptidase M1, membrane alanine aminopeptidase</fullName>
    </submittedName>
</protein>
<dbReference type="STRING" id="1128398.Curi_c08940"/>
<feature type="domain" description="Peptidase M1 membrane alanine aminopeptidase" evidence="1">
    <location>
        <begin position="279"/>
        <end position="482"/>
    </location>
</feature>
<organism evidence="2 3">
    <name type="scientific">Gottschalkia acidurici (strain ATCC 7906 / DSM 604 / BCRC 14475 / CIP 104303 / KCTC 5404 / NCIMB 10678 / 9a)</name>
    <name type="common">Clostridium acidurici</name>
    <dbReference type="NCBI Taxonomy" id="1128398"/>
    <lineage>
        <taxon>Bacteria</taxon>
        <taxon>Bacillati</taxon>
        <taxon>Bacillota</taxon>
        <taxon>Tissierellia</taxon>
        <taxon>Tissierellales</taxon>
        <taxon>Gottschalkiaceae</taxon>
        <taxon>Gottschalkia</taxon>
    </lineage>
</organism>
<dbReference type="OrthoDB" id="9814383at2"/>
<sequence length="699" mass="81010">MNKRRFLSTILVLVILLSSFQFGFAVDLENITKYDLNITLNTNDHTVDGEQKVTFTNTYNSDLNDLVFHLYPDSYKSPDTLAAIGGMYFMDEEELGEEIKGYIKVKQVYINGEEVKYTDNNQILKINMKEPLKKGEKVDVKIEFTMKIPEGSHRLHYSQGVYSLTNWYPVLSIYNEKDKKWDENPFHPIGESNYSDVSDYNVNLTVPKQMVVAPTGSIIGEKEDGENKTLTIKAEKVREFVIIMSNEYKVKTTEVDGIKISNYYLIEDKKDSREADMVLDEVAKAMKFMNKTIGKYPYDELRITETPLSGGAMEYPQVIQMGRYWEPGDINIEEGVNFTIEAAVHETMHQWWYVAVGNNEFKEPFLDESLTVFTTAYYFEKQYGKNHENGIDYAIRNSMYMSDNSPVNSSVDQFRNWGDYGETIYRKGPAFFEYLKQKVGEEKFVKILSTYYDEYKFKNATIEGLLSVIEEIGGKDIKNSMEDGLLKPNYFSQSIKLTQEEEQFRYRNMRKRYLNGLEKRNGLVIGSIDLRVLEGEEVLIVKPEHLNENDSAKVEQFIQMLVDETMMQYNLKINVKEEKDLIETDKQANLIVIGYPDKNEIIKEMSSELPIKIDEDTIYVDGVSIKNEKVTGAFIAENPNNKEKLILVIFLDENSNVENNEDMAYNNLMYKYNPMYSDNEQFIINIGDIEIKGKYNTSK</sequence>
<keyword evidence="2" id="KW-0031">Aminopeptidase</keyword>
<dbReference type="InterPro" id="IPR014782">
    <property type="entry name" value="Peptidase_M1_dom"/>
</dbReference>
<dbReference type="PATRIC" id="fig|1128398.3.peg.931"/>
<dbReference type="InterPro" id="IPR027268">
    <property type="entry name" value="Peptidase_M4/M1_CTD_sf"/>
</dbReference>
<proteinExistence type="predicted"/>
<keyword evidence="2" id="KW-0645">Protease</keyword>
<gene>
    <name evidence="2" type="ordered locus">Curi_c08940</name>
</gene>
<keyword evidence="2" id="KW-0378">Hydrolase</keyword>
<keyword evidence="3" id="KW-1185">Reference proteome</keyword>
<dbReference type="KEGG" id="cad:Curi_c08940"/>
<dbReference type="Gene3D" id="1.10.390.10">
    <property type="entry name" value="Neutral Protease Domain 2"/>
    <property type="match status" value="1"/>
</dbReference>
<dbReference type="EMBL" id="CP003326">
    <property type="protein sequence ID" value="AFS77948.1"/>
    <property type="molecule type" value="Genomic_DNA"/>
</dbReference>
<dbReference type="InterPro" id="IPR034015">
    <property type="entry name" value="M1_LTA4H"/>
</dbReference>
<name>K0AVR9_GOTA9</name>
<dbReference type="CDD" id="cd09604">
    <property type="entry name" value="M1_APN_like"/>
    <property type="match status" value="1"/>
</dbReference>
<accession>K0AVR9</accession>
<dbReference type="PANTHER" id="PTHR45726">
    <property type="entry name" value="LEUKOTRIENE A-4 HYDROLASE"/>
    <property type="match status" value="1"/>
</dbReference>
<dbReference type="GO" id="GO:0004177">
    <property type="term" value="F:aminopeptidase activity"/>
    <property type="evidence" value="ECO:0007669"/>
    <property type="project" value="UniProtKB-KW"/>
</dbReference>
<evidence type="ECO:0000259" key="1">
    <source>
        <dbReference type="Pfam" id="PF01433"/>
    </source>
</evidence>
<dbReference type="RefSeq" id="WP_014967085.1">
    <property type="nucleotide sequence ID" value="NC_018664.1"/>
</dbReference>
<evidence type="ECO:0000313" key="2">
    <source>
        <dbReference type="EMBL" id="AFS77948.1"/>
    </source>
</evidence>
<dbReference type="eggNOG" id="COG0308">
    <property type="taxonomic scope" value="Bacteria"/>
</dbReference>
<reference evidence="2 3" key="1">
    <citation type="journal article" date="2012" name="PLoS ONE">
        <title>The purine-utilizing bacterium Clostridium acidurici 9a: a genome-guided metabolic reconsideration.</title>
        <authorList>
            <person name="Hartwich K."/>
            <person name="Poehlein A."/>
            <person name="Daniel R."/>
        </authorList>
    </citation>
    <scope>NUCLEOTIDE SEQUENCE [LARGE SCALE GENOMIC DNA]</scope>
    <source>
        <strain evidence="3">ATCC 7906 / DSM 604 / BCRC 14475 / CIP 104303 / KCTC 5404 / NCIMB 10678 / 9a</strain>
    </source>
</reference>
<dbReference type="PANTHER" id="PTHR45726:SF3">
    <property type="entry name" value="LEUKOTRIENE A-4 HYDROLASE"/>
    <property type="match status" value="1"/>
</dbReference>
<dbReference type="AlphaFoldDB" id="K0AVR9"/>
<dbReference type="GO" id="GO:0008237">
    <property type="term" value="F:metallopeptidase activity"/>
    <property type="evidence" value="ECO:0007669"/>
    <property type="project" value="InterPro"/>
</dbReference>
<dbReference type="HOGENOM" id="CLU_015077_1_0_9"/>
<dbReference type="Pfam" id="PF01433">
    <property type="entry name" value="Peptidase_M1"/>
    <property type="match status" value="1"/>
</dbReference>
<dbReference type="SUPFAM" id="SSF55486">
    <property type="entry name" value="Metalloproteases ('zincins'), catalytic domain"/>
    <property type="match status" value="1"/>
</dbReference>
<dbReference type="InterPro" id="IPR042097">
    <property type="entry name" value="Aminopeptidase_N-like_N_sf"/>
</dbReference>